<feature type="compositionally biased region" description="Basic residues" evidence="1">
    <location>
        <begin position="1"/>
        <end position="14"/>
    </location>
</feature>
<accession>A0A0A9ERG5</accession>
<name>A0A0A9ERG5_ARUDO</name>
<proteinExistence type="predicted"/>
<feature type="region of interest" description="Disordered" evidence="1">
    <location>
        <begin position="1"/>
        <end position="82"/>
    </location>
</feature>
<feature type="compositionally biased region" description="Low complexity" evidence="1">
    <location>
        <begin position="46"/>
        <end position="57"/>
    </location>
</feature>
<dbReference type="AlphaFoldDB" id="A0A0A9ERG5"/>
<organism evidence="2">
    <name type="scientific">Arundo donax</name>
    <name type="common">Giant reed</name>
    <name type="synonym">Donax arundinaceus</name>
    <dbReference type="NCBI Taxonomy" id="35708"/>
    <lineage>
        <taxon>Eukaryota</taxon>
        <taxon>Viridiplantae</taxon>
        <taxon>Streptophyta</taxon>
        <taxon>Embryophyta</taxon>
        <taxon>Tracheophyta</taxon>
        <taxon>Spermatophyta</taxon>
        <taxon>Magnoliopsida</taxon>
        <taxon>Liliopsida</taxon>
        <taxon>Poales</taxon>
        <taxon>Poaceae</taxon>
        <taxon>PACMAD clade</taxon>
        <taxon>Arundinoideae</taxon>
        <taxon>Arundineae</taxon>
        <taxon>Arundo</taxon>
    </lineage>
</organism>
<evidence type="ECO:0000313" key="2">
    <source>
        <dbReference type="EMBL" id="JAE00481.1"/>
    </source>
</evidence>
<evidence type="ECO:0000256" key="1">
    <source>
        <dbReference type="SAM" id="MobiDB-lite"/>
    </source>
</evidence>
<feature type="compositionally biased region" description="Basic residues" evidence="1">
    <location>
        <begin position="58"/>
        <end position="82"/>
    </location>
</feature>
<protein>
    <submittedName>
        <fullName evidence="2">Uncharacterized protein</fullName>
    </submittedName>
</protein>
<reference evidence="2" key="1">
    <citation type="submission" date="2014-09" db="EMBL/GenBank/DDBJ databases">
        <authorList>
            <person name="Magalhaes I.L.F."/>
            <person name="Oliveira U."/>
            <person name="Santos F.R."/>
            <person name="Vidigal T.H.D.A."/>
            <person name="Brescovit A.D."/>
            <person name="Santos A.J."/>
        </authorList>
    </citation>
    <scope>NUCLEOTIDE SEQUENCE</scope>
    <source>
        <tissue evidence="2">Shoot tissue taken approximately 20 cm above the soil surface</tissue>
    </source>
</reference>
<sequence>MQKPSRRHDRRGRVRGQPEQPTPGAGSGAVRPVTEQGVLLLHQRGPRAAGHGPAPVRRPARRRRRRRDGAGRPCRRGAPPRR</sequence>
<dbReference type="EMBL" id="GBRH01197415">
    <property type="protein sequence ID" value="JAE00481.1"/>
    <property type="molecule type" value="Transcribed_RNA"/>
</dbReference>
<reference evidence="2" key="2">
    <citation type="journal article" date="2015" name="Data Brief">
        <title>Shoot transcriptome of the giant reed, Arundo donax.</title>
        <authorList>
            <person name="Barrero R.A."/>
            <person name="Guerrero F.D."/>
            <person name="Moolhuijzen P."/>
            <person name="Goolsby J.A."/>
            <person name="Tidwell J."/>
            <person name="Bellgard S.E."/>
            <person name="Bellgard M.I."/>
        </authorList>
    </citation>
    <scope>NUCLEOTIDE SEQUENCE</scope>
    <source>
        <tissue evidence="2">Shoot tissue taken approximately 20 cm above the soil surface</tissue>
    </source>
</reference>